<reference evidence="3 4" key="1">
    <citation type="journal article" date="2022" name="Allergy">
        <title>Genome assembly and annotation of Periplaneta americana reveal a comprehensive cockroach allergen profile.</title>
        <authorList>
            <person name="Wang L."/>
            <person name="Xiong Q."/>
            <person name="Saelim N."/>
            <person name="Wang L."/>
            <person name="Nong W."/>
            <person name="Wan A.T."/>
            <person name="Shi M."/>
            <person name="Liu X."/>
            <person name="Cao Q."/>
            <person name="Hui J.H.L."/>
            <person name="Sookrung N."/>
            <person name="Leung T.F."/>
            <person name="Tungtrongchitr A."/>
            <person name="Tsui S.K.W."/>
        </authorList>
    </citation>
    <scope>NUCLEOTIDE SEQUENCE [LARGE SCALE GENOMIC DNA]</scope>
    <source>
        <strain evidence="3">PWHHKU_190912</strain>
    </source>
</reference>
<comment type="caution">
    <text evidence="3">The sequence shown here is derived from an EMBL/GenBank/DDBJ whole genome shotgun (WGS) entry which is preliminary data.</text>
</comment>
<dbReference type="EMBL" id="JAJSOF020000001">
    <property type="protein sequence ID" value="KAJ4452286.1"/>
    <property type="molecule type" value="Genomic_DNA"/>
</dbReference>
<dbReference type="Pfam" id="PF10545">
    <property type="entry name" value="MADF_DNA_bdg"/>
    <property type="match status" value="1"/>
</dbReference>
<dbReference type="Proteomes" id="UP001148838">
    <property type="component" value="Unassembled WGS sequence"/>
</dbReference>
<organism evidence="3 4">
    <name type="scientific">Periplaneta americana</name>
    <name type="common">American cockroach</name>
    <name type="synonym">Blatta americana</name>
    <dbReference type="NCBI Taxonomy" id="6978"/>
    <lineage>
        <taxon>Eukaryota</taxon>
        <taxon>Metazoa</taxon>
        <taxon>Ecdysozoa</taxon>
        <taxon>Arthropoda</taxon>
        <taxon>Hexapoda</taxon>
        <taxon>Insecta</taxon>
        <taxon>Pterygota</taxon>
        <taxon>Neoptera</taxon>
        <taxon>Polyneoptera</taxon>
        <taxon>Dictyoptera</taxon>
        <taxon>Blattodea</taxon>
        <taxon>Blattoidea</taxon>
        <taxon>Blattidae</taxon>
        <taxon>Blattinae</taxon>
        <taxon>Periplaneta</taxon>
    </lineage>
</organism>
<evidence type="ECO:0000313" key="4">
    <source>
        <dbReference type="Proteomes" id="UP001148838"/>
    </source>
</evidence>
<gene>
    <name evidence="3" type="ORF">ANN_03805</name>
</gene>
<dbReference type="Gene3D" id="3.30.420.10">
    <property type="entry name" value="Ribonuclease H-like superfamily/Ribonuclease H"/>
    <property type="match status" value="1"/>
</dbReference>
<feature type="region of interest" description="Disordered" evidence="1">
    <location>
        <begin position="381"/>
        <end position="404"/>
    </location>
</feature>
<evidence type="ECO:0000256" key="1">
    <source>
        <dbReference type="SAM" id="MobiDB-lite"/>
    </source>
</evidence>
<dbReference type="InterPro" id="IPR036397">
    <property type="entry name" value="RNaseH_sf"/>
</dbReference>
<keyword evidence="4" id="KW-1185">Reference proteome</keyword>
<sequence length="422" mass="48341">MSPGSSTESHPAFARIGKKPQPGNLPRPGFEPGPPGFAARRADRYSTDDVTRLDCRLDACTVLHLYHNHITKQSIFRCKWNRMVVIGTDLILALQHTFFRIAEHLNWIQCIIVICRTAFCAKQTLRMRRHAPHPLSSGLIRAIFFPQLTRNERLSGWFQQDSATAHTAANSMHELRSVIGDRIISRGFWPPRSPDLSSCDFYLWGTLKDKVYASNPHTLQELKDNITREIQAISQHELLRVNQNCFRRYRDVFELKVITFNICCDTEDRDITYALFCSVLCIMEQVLFDEILILSVEENPHVYDKRRASYKDEKMKENTWLSIAASLNTDPGDEAGTLTSRQLLSEESHLHATLMWTGHTLREKVPLCYATIKRRAHMATSPTELSCGRPKHKTQGRGDSNNCETTAVTWSRTRMMLPEVKG</sequence>
<feature type="region of interest" description="Disordered" evidence="1">
    <location>
        <begin position="1"/>
        <end position="33"/>
    </location>
</feature>
<evidence type="ECO:0000259" key="2">
    <source>
        <dbReference type="Pfam" id="PF10545"/>
    </source>
</evidence>
<proteinExistence type="predicted"/>
<feature type="domain" description="MADF" evidence="2">
    <location>
        <begin position="292"/>
        <end position="330"/>
    </location>
</feature>
<protein>
    <recommendedName>
        <fullName evidence="2">MADF domain-containing protein</fullName>
    </recommendedName>
</protein>
<dbReference type="PANTHER" id="PTHR47326:SF1">
    <property type="entry name" value="HTH PSQ-TYPE DOMAIN-CONTAINING PROTEIN"/>
    <property type="match status" value="1"/>
</dbReference>
<feature type="compositionally biased region" description="Pro residues" evidence="1">
    <location>
        <begin position="23"/>
        <end position="33"/>
    </location>
</feature>
<dbReference type="InterPro" id="IPR006578">
    <property type="entry name" value="MADF-dom"/>
</dbReference>
<name>A0ABQ8U203_PERAM</name>
<accession>A0ABQ8U203</accession>
<dbReference type="PANTHER" id="PTHR47326">
    <property type="entry name" value="TRANSPOSABLE ELEMENT TC3 TRANSPOSASE-LIKE PROTEIN"/>
    <property type="match status" value="1"/>
</dbReference>
<evidence type="ECO:0000313" key="3">
    <source>
        <dbReference type="EMBL" id="KAJ4452286.1"/>
    </source>
</evidence>